<dbReference type="NCBIfam" id="TIGR02509">
    <property type="entry name" value="type_III_yopR"/>
    <property type="match status" value="1"/>
</dbReference>
<dbReference type="GO" id="GO:0030254">
    <property type="term" value="P:protein secretion by the type III secretion system"/>
    <property type="evidence" value="ECO:0007669"/>
    <property type="project" value="InterPro"/>
</dbReference>
<dbReference type="EMBL" id="JABCLB010000553">
    <property type="protein sequence ID" value="NMU82188.1"/>
    <property type="molecule type" value="Genomic_DNA"/>
</dbReference>
<dbReference type="Pfam" id="PF09025">
    <property type="entry name" value="T3SS_needle_reg"/>
    <property type="match status" value="1"/>
</dbReference>
<evidence type="ECO:0000313" key="2">
    <source>
        <dbReference type="Proteomes" id="UP000518904"/>
    </source>
</evidence>
<protein>
    <submittedName>
        <fullName evidence="1">YopR family T3SS polymerization control protein VscH</fullName>
    </submittedName>
</protein>
<accession>A0A227G9Y7</accession>
<dbReference type="Proteomes" id="UP000518904">
    <property type="component" value="Unassembled WGS sequence"/>
</dbReference>
<name>A0A227G9Y7_VIBPH</name>
<proteinExistence type="predicted"/>
<dbReference type="InterPro" id="IPR013349">
    <property type="entry name" value="T3SS_YopR"/>
</dbReference>
<gene>
    <name evidence="1" type="primary">vscH</name>
    <name evidence="1" type="ORF">HKB16_04765</name>
</gene>
<dbReference type="GO" id="GO:0030257">
    <property type="term" value="C:type III protein secretion system complex"/>
    <property type="evidence" value="ECO:0007669"/>
    <property type="project" value="InterPro"/>
</dbReference>
<organism evidence="1 2">
    <name type="scientific">Vibrio parahaemolyticus</name>
    <dbReference type="NCBI Taxonomy" id="670"/>
    <lineage>
        <taxon>Bacteria</taxon>
        <taxon>Pseudomonadati</taxon>
        <taxon>Pseudomonadota</taxon>
        <taxon>Gammaproteobacteria</taxon>
        <taxon>Vibrionales</taxon>
        <taxon>Vibrionaceae</taxon>
        <taxon>Vibrio</taxon>
    </lineage>
</organism>
<dbReference type="Gene3D" id="1.10.10.1000">
    <property type="entry name" value="Type III secretion system virulence factor YopR, core domain"/>
    <property type="match status" value="1"/>
</dbReference>
<comment type="caution">
    <text evidence="1">The sequence shown here is derived from an EMBL/GenBank/DDBJ whole genome shotgun (WGS) entry which is preliminary data.</text>
</comment>
<reference evidence="1 2" key="1">
    <citation type="submission" date="2020-04" db="EMBL/GenBank/DDBJ databases">
        <title>Whole-genome sequencing of Vibrio spp. from China reveals different genetic environments of blaCTX-M-14 among diverse lineages.</title>
        <authorList>
            <person name="Zheng Z."/>
            <person name="Ye L."/>
            <person name="Chen S."/>
        </authorList>
    </citation>
    <scope>NUCLEOTIDE SEQUENCE [LARGE SCALE GENOMIC DNA]</scope>
    <source>
        <strain evidence="1 2">Vb0551</strain>
    </source>
</reference>
<evidence type="ECO:0000313" key="1">
    <source>
        <dbReference type="EMBL" id="NMU82188.1"/>
    </source>
</evidence>
<dbReference type="AlphaFoldDB" id="A0A227G9Y7"/>
<dbReference type="InterPro" id="IPR041814">
    <property type="entry name" value="YopR_core"/>
</dbReference>
<sequence>MRVDPSFVGQTPAHSTDVRHYERDDAKRMSELMTRETTAEVSRPAPKDTLTKVEEKLNAIKDWYASIKEAETVSKQSVLSSLKDVFSDPQTQKEALWYAFHQAKSAKGTDDAVPELLSVLKQELLGDFAGQLMAEPPTDRAALKAMLAQSFPLGAQKEQALWHCWAELKSLPEMTSTVDLVREELSFVIQKNAMVKNIMTHSHKLDLS</sequence>
<dbReference type="SUPFAM" id="SSF140591">
    <property type="entry name" value="Type III secretion system domain"/>
    <property type="match status" value="1"/>
</dbReference>
<dbReference type="RefSeq" id="WP_021448598.1">
    <property type="nucleotide sequence ID" value="NZ_CAMFHS010000016.1"/>
</dbReference>